<dbReference type="EMBL" id="BDCR01000004">
    <property type="protein sequence ID" value="GAT64221.1"/>
    <property type="molecule type" value="Genomic_DNA"/>
</dbReference>
<evidence type="ECO:0000256" key="1">
    <source>
        <dbReference type="SAM" id="SignalP"/>
    </source>
</evidence>
<keyword evidence="1" id="KW-0732">Signal</keyword>
<gene>
    <name evidence="2" type="ORF">PJIAN_4771</name>
</gene>
<dbReference type="STRING" id="681398.PJIAN_4771"/>
<dbReference type="OrthoDB" id="5450709at2"/>
<reference evidence="3" key="1">
    <citation type="submission" date="2016-04" db="EMBL/GenBank/DDBJ databases">
        <title>Draft genome sequence of Paludibacter jiangxiensis strain NM7.</title>
        <authorList>
            <person name="Qiu Y."/>
            <person name="Matsuura N."/>
            <person name="Ohashi A."/>
            <person name="Tourlousse M.D."/>
            <person name="Sekiguchi Y."/>
        </authorList>
    </citation>
    <scope>NUCLEOTIDE SEQUENCE [LARGE SCALE GENOMIC DNA]</scope>
    <source>
        <strain evidence="3">NM7</strain>
    </source>
</reference>
<evidence type="ECO:0000313" key="3">
    <source>
        <dbReference type="Proteomes" id="UP000076586"/>
    </source>
</evidence>
<name>A0A171ASY2_9BACT</name>
<feature type="chain" id="PRO_5007905318" description="DUF3570 domain-containing protein" evidence="1">
    <location>
        <begin position="21"/>
        <end position="437"/>
    </location>
</feature>
<dbReference type="InterPro" id="IPR021953">
    <property type="entry name" value="DUF3570"/>
</dbReference>
<accession>A0A171ASY2</accession>
<dbReference type="Pfam" id="PF12094">
    <property type="entry name" value="DUF3570"/>
    <property type="match status" value="1"/>
</dbReference>
<proteinExistence type="predicted"/>
<evidence type="ECO:0008006" key="4">
    <source>
        <dbReference type="Google" id="ProtNLM"/>
    </source>
</evidence>
<dbReference type="RefSeq" id="WP_068706120.1">
    <property type="nucleotide sequence ID" value="NZ_BDCR01000004.1"/>
</dbReference>
<dbReference type="Proteomes" id="UP000076586">
    <property type="component" value="Unassembled WGS sequence"/>
</dbReference>
<reference evidence="3" key="2">
    <citation type="journal article" date="2017" name="Genome Announc.">
        <title>Draft genome sequence of Paludibacter jiangxiensis NM7(T), a propionate-producing fermentative bacterium.</title>
        <authorList>
            <person name="Qiu Y.-L."/>
            <person name="Tourlousse D.M."/>
            <person name="Matsuura N."/>
            <person name="Ohashi A."/>
            <person name="Sekiguchi Y."/>
        </authorList>
    </citation>
    <scope>NUCLEOTIDE SEQUENCE [LARGE SCALE GENOMIC DNA]</scope>
    <source>
        <strain evidence="3">NM7</strain>
    </source>
</reference>
<keyword evidence="3" id="KW-1185">Reference proteome</keyword>
<organism evidence="2 3">
    <name type="scientific">Paludibacter jiangxiensis</name>
    <dbReference type="NCBI Taxonomy" id="681398"/>
    <lineage>
        <taxon>Bacteria</taxon>
        <taxon>Pseudomonadati</taxon>
        <taxon>Bacteroidota</taxon>
        <taxon>Bacteroidia</taxon>
        <taxon>Bacteroidales</taxon>
        <taxon>Paludibacteraceae</taxon>
        <taxon>Paludibacter</taxon>
    </lineage>
</organism>
<protein>
    <recommendedName>
        <fullName evidence="4">DUF3570 domain-containing protein</fullName>
    </recommendedName>
</protein>
<feature type="signal peptide" evidence="1">
    <location>
        <begin position="1"/>
        <end position="20"/>
    </location>
</feature>
<dbReference type="AlphaFoldDB" id="A0A171ASY2"/>
<sequence length="437" mass="49167">MKKYLFIIVFLFCVVYSAFAQYLKKDTTSYTTKSLKLDEVNLVTGYYSQTGDHSTTLGGRGDEQVKEISSAIDLKFVGYTNPNYIHSLTAGFGYAHHTAASAAWVSKTGASRTAGDRIYPSLEWSLQNVKLKTEYSLGAQYSGEFNYKSLTLNSGFTKANSNNGEFGLKMIASLDRVTMINGETMAKNASILVTPQKSSSYEDDVMSFTGTRTSAVSSASGVTTSTNKNVVTSAASSYRENYATKPRTTLTAAFSYNQIINPRMQVAFLADFTGQFGYLGLPFHRVFFADADSSKIEKLPSQRLKLPLAVRWNYFLGDNFIFRTYYRFYTDSWGIKAHTAYIETPIKLSPFFSVAPFYRYYTQTASKYFEPFAQHQTSDEYYTSNYSYSAFSANFYGVGIRWMPLEGGFFKSIELRYGHYKQTTGLVSNTITLHLKF</sequence>
<evidence type="ECO:0000313" key="2">
    <source>
        <dbReference type="EMBL" id="GAT64221.1"/>
    </source>
</evidence>
<comment type="caution">
    <text evidence="2">The sequence shown here is derived from an EMBL/GenBank/DDBJ whole genome shotgun (WGS) entry which is preliminary data.</text>
</comment>